<feature type="domain" description="FAD-binding" evidence="5">
    <location>
        <begin position="27"/>
        <end position="366"/>
    </location>
</feature>
<evidence type="ECO:0000313" key="7">
    <source>
        <dbReference type="Proteomes" id="UP000321638"/>
    </source>
</evidence>
<sequence>MGSYVYPRYAYVPPPELTVGACVASTYPVVIVGAGLVGLTLALDLALKGVPVTVLDEDDTVSIGSRSICQAQRTLEIWHRLGVADRMVAKGVTWDTGEVYVGDRQVYRFNMQPDPGQRFPAFINLQQYYCEQFLVERCGEVAGVDLRFRNKVIDVRPGNDHVAVDVHTPDGRYTLRAAWLVACDGVRSAVRTLLKLPYEGEVFDDQFLIADIRMRADLPNIRKYWFYPPFHPQNSVLLHRQADDVLRVDFQLGRDADAEAERRIEAIDRRLGVMFGPAARWDHEWSSVYKFTCRTLPRFVHGRVIFAGDAAHVVSPFGARGGNSGVQDADNLGWKLALVVQGIAPASLLESYSHERVQAARENIRQSTRSTDFITPKFPASRVLRDAVLDLARDFPFARAMVNSGRLSRPTGCSDSPLHAGGAAEDWGPAPPPGDVLPDAPLADDNDIWATEAVAGRFAVVTFADTPDGLPSDAAARLAAPFPVACLAVMRDAGARPAGWDALHDTKGMLARRCDARPGTTYLVRPDQVIAGRWRALDLAALAAGLRRAAGLVEG</sequence>
<feature type="region of interest" description="Disordered" evidence="4">
    <location>
        <begin position="406"/>
        <end position="442"/>
    </location>
</feature>
<comment type="caution">
    <text evidence="6">The sequence shown here is derived from an EMBL/GenBank/DDBJ whole genome shotgun (WGS) entry which is preliminary data.</text>
</comment>
<evidence type="ECO:0000256" key="1">
    <source>
        <dbReference type="ARBA" id="ARBA00001974"/>
    </source>
</evidence>
<keyword evidence="7" id="KW-1185">Reference proteome</keyword>
<name>A0A5C8PGS5_9HYPH</name>
<evidence type="ECO:0000313" key="6">
    <source>
        <dbReference type="EMBL" id="TXL72825.1"/>
    </source>
</evidence>
<evidence type="ECO:0000256" key="3">
    <source>
        <dbReference type="ARBA" id="ARBA00022827"/>
    </source>
</evidence>
<proteinExistence type="predicted"/>
<dbReference type="AlphaFoldDB" id="A0A5C8PGS5"/>
<keyword evidence="2" id="KW-0285">Flavoprotein</keyword>
<dbReference type="PANTHER" id="PTHR43004:SF19">
    <property type="entry name" value="BINDING MONOOXYGENASE, PUTATIVE (JCVI)-RELATED"/>
    <property type="match status" value="1"/>
</dbReference>
<dbReference type="PRINTS" id="PR00420">
    <property type="entry name" value="RNGMNOXGNASE"/>
</dbReference>
<evidence type="ECO:0000259" key="5">
    <source>
        <dbReference type="Pfam" id="PF01494"/>
    </source>
</evidence>
<gene>
    <name evidence="6" type="ORF">FHP25_23935</name>
</gene>
<dbReference type="Gene3D" id="3.30.70.2450">
    <property type="match status" value="1"/>
</dbReference>
<dbReference type="InterPro" id="IPR050641">
    <property type="entry name" value="RIFMO-like"/>
</dbReference>
<dbReference type="GO" id="GO:0016709">
    <property type="term" value="F:oxidoreductase activity, acting on paired donors, with incorporation or reduction of molecular oxygen, NAD(P)H as one donor, and incorporation of one atom of oxygen"/>
    <property type="evidence" value="ECO:0007669"/>
    <property type="project" value="UniProtKB-ARBA"/>
</dbReference>
<dbReference type="Proteomes" id="UP000321638">
    <property type="component" value="Unassembled WGS sequence"/>
</dbReference>
<accession>A0A5C8PGS5</accession>
<dbReference type="Gene3D" id="3.40.30.120">
    <property type="match status" value="1"/>
</dbReference>
<evidence type="ECO:0000256" key="2">
    <source>
        <dbReference type="ARBA" id="ARBA00022630"/>
    </source>
</evidence>
<dbReference type="OrthoDB" id="9791689at2"/>
<reference evidence="6 7" key="1">
    <citation type="submission" date="2019-06" db="EMBL/GenBank/DDBJ databases">
        <title>New taxonomy in bacterial strain CC-CFT640, isolated from vineyard.</title>
        <authorList>
            <person name="Lin S.-Y."/>
            <person name="Tsai C.-F."/>
            <person name="Young C.-C."/>
        </authorList>
    </citation>
    <scope>NUCLEOTIDE SEQUENCE [LARGE SCALE GENOMIC DNA]</scope>
    <source>
        <strain evidence="6 7">CC-CFT640</strain>
    </source>
</reference>
<comment type="cofactor">
    <cofactor evidence="1">
        <name>FAD</name>
        <dbReference type="ChEBI" id="CHEBI:57692"/>
    </cofactor>
</comment>
<dbReference type="GO" id="GO:0071949">
    <property type="term" value="F:FAD binding"/>
    <property type="evidence" value="ECO:0007669"/>
    <property type="project" value="InterPro"/>
</dbReference>
<dbReference type="EMBL" id="VDUZ01000030">
    <property type="protein sequence ID" value="TXL72825.1"/>
    <property type="molecule type" value="Genomic_DNA"/>
</dbReference>
<dbReference type="Gene3D" id="3.50.50.60">
    <property type="entry name" value="FAD/NAD(P)-binding domain"/>
    <property type="match status" value="1"/>
</dbReference>
<dbReference type="Pfam" id="PF01494">
    <property type="entry name" value="FAD_binding_3"/>
    <property type="match status" value="1"/>
</dbReference>
<evidence type="ECO:0000256" key="4">
    <source>
        <dbReference type="SAM" id="MobiDB-lite"/>
    </source>
</evidence>
<dbReference type="PANTHER" id="PTHR43004">
    <property type="entry name" value="TRK SYSTEM POTASSIUM UPTAKE PROTEIN"/>
    <property type="match status" value="1"/>
</dbReference>
<dbReference type="NCBIfam" id="NF006002">
    <property type="entry name" value="PRK08132.1"/>
    <property type="match status" value="1"/>
</dbReference>
<protein>
    <submittedName>
        <fullName evidence="6">FAD-dependent oxidoreductase</fullName>
    </submittedName>
</protein>
<dbReference type="SUPFAM" id="SSF51905">
    <property type="entry name" value="FAD/NAD(P)-binding domain"/>
    <property type="match status" value="1"/>
</dbReference>
<dbReference type="RefSeq" id="WP_147849544.1">
    <property type="nucleotide sequence ID" value="NZ_VDUZ01000030.1"/>
</dbReference>
<dbReference type="InterPro" id="IPR036188">
    <property type="entry name" value="FAD/NAD-bd_sf"/>
</dbReference>
<keyword evidence="3" id="KW-0274">FAD</keyword>
<dbReference type="InterPro" id="IPR002938">
    <property type="entry name" value="FAD-bd"/>
</dbReference>
<organism evidence="6 7">
    <name type="scientific">Vineibacter terrae</name>
    <dbReference type="NCBI Taxonomy" id="2586908"/>
    <lineage>
        <taxon>Bacteria</taxon>
        <taxon>Pseudomonadati</taxon>
        <taxon>Pseudomonadota</taxon>
        <taxon>Alphaproteobacteria</taxon>
        <taxon>Hyphomicrobiales</taxon>
        <taxon>Vineibacter</taxon>
    </lineage>
</organism>